<dbReference type="InterPro" id="IPR051939">
    <property type="entry name" value="Glycosyltr_41/O-GlcNAc_trsf"/>
</dbReference>
<evidence type="ECO:0000256" key="2">
    <source>
        <dbReference type="ARBA" id="ARBA00005386"/>
    </source>
</evidence>
<evidence type="ECO:0000256" key="8">
    <source>
        <dbReference type="PROSITE-ProRule" id="PRU00339"/>
    </source>
</evidence>
<name>A0ABS9Z4C5_9HYPH</name>
<keyword evidence="6" id="KW-0677">Repeat</keyword>
<dbReference type="Gene3D" id="3.40.50.2000">
    <property type="entry name" value="Glycogen Phosphorylase B"/>
    <property type="match status" value="1"/>
</dbReference>
<dbReference type="InterPro" id="IPR019734">
    <property type="entry name" value="TPR_rpt"/>
</dbReference>
<dbReference type="Gene3D" id="1.25.40.10">
    <property type="entry name" value="Tetratricopeptide repeat domain"/>
    <property type="match status" value="5"/>
</dbReference>
<evidence type="ECO:0000256" key="7">
    <source>
        <dbReference type="ARBA" id="ARBA00022803"/>
    </source>
</evidence>
<dbReference type="InterPro" id="IPR029489">
    <property type="entry name" value="OGT/SEC/SPY_C"/>
</dbReference>
<dbReference type="Pfam" id="PF07719">
    <property type="entry name" value="TPR_2"/>
    <property type="match status" value="1"/>
</dbReference>
<evidence type="ECO:0000256" key="6">
    <source>
        <dbReference type="ARBA" id="ARBA00022737"/>
    </source>
</evidence>
<evidence type="ECO:0000256" key="5">
    <source>
        <dbReference type="ARBA" id="ARBA00022679"/>
    </source>
</evidence>
<feature type="repeat" description="TPR" evidence="8">
    <location>
        <begin position="298"/>
        <end position="331"/>
    </location>
</feature>
<dbReference type="SUPFAM" id="SSF48452">
    <property type="entry name" value="TPR-like"/>
    <property type="match status" value="3"/>
</dbReference>
<keyword evidence="4" id="KW-0328">Glycosyltransferase</keyword>
<feature type="domain" description="O-GlcNAc transferase C-terminal" evidence="9">
    <location>
        <begin position="618"/>
        <end position="796"/>
    </location>
</feature>
<dbReference type="Pfam" id="PF13414">
    <property type="entry name" value="TPR_11"/>
    <property type="match status" value="1"/>
</dbReference>
<evidence type="ECO:0000313" key="10">
    <source>
        <dbReference type="EMBL" id="MCI4682220.1"/>
    </source>
</evidence>
<dbReference type="PANTHER" id="PTHR44835">
    <property type="entry name" value="UDP-N-ACETYLGLUCOSAMINE--PEPTIDE N-ACETYLGLUCOSAMINYLTRANSFERASE SPINDLY-RELATED"/>
    <property type="match status" value="1"/>
</dbReference>
<gene>
    <name evidence="10" type="ORF">K2U94_05480</name>
</gene>
<dbReference type="Proteomes" id="UP001139104">
    <property type="component" value="Unassembled WGS sequence"/>
</dbReference>
<comment type="caution">
    <text evidence="10">The sequence shown here is derived from an EMBL/GenBank/DDBJ whole genome shotgun (WGS) entry which is preliminary data.</text>
</comment>
<dbReference type="SMART" id="SM00028">
    <property type="entry name" value="TPR"/>
    <property type="match status" value="10"/>
</dbReference>
<evidence type="ECO:0000259" key="9">
    <source>
        <dbReference type="Pfam" id="PF13844"/>
    </source>
</evidence>
<accession>A0ABS9Z4C5</accession>
<keyword evidence="7 8" id="KW-0802">TPR repeat</keyword>
<dbReference type="PROSITE" id="PS50293">
    <property type="entry name" value="TPR_REGION"/>
    <property type="match status" value="3"/>
</dbReference>
<evidence type="ECO:0000256" key="1">
    <source>
        <dbReference type="ARBA" id="ARBA00004922"/>
    </source>
</evidence>
<feature type="repeat" description="TPR" evidence="8">
    <location>
        <begin position="334"/>
        <end position="367"/>
    </location>
</feature>
<organism evidence="10 11">
    <name type="scientific">Candidatus Rhodoblastus alkanivorans</name>
    <dbReference type="NCBI Taxonomy" id="2954117"/>
    <lineage>
        <taxon>Bacteria</taxon>
        <taxon>Pseudomonadati</taxon>
        <taxon>Pseudomonadota</taxon>
        <taxon>Alphaproteobacteria</taxon>
        <taxon>Hyphomicrobiales</taxon>
        <taxon>Rhodoblastaceae</taxon>
        <taxon>Rhodoblastus</taxon>
    </lineage>
</organism>
<feature type="repeat" description="TPR" evidence="8">
    <location>
        <begin position="162"/>
        <end position="195"/>
    </location>
</feature>
<protein>
    <recommendedName>
        <fullName evidence="3">protein O-GlcNAc transferase</fullName>
        <ecNumber evidence="3">2.4.1.255</ecNumber>
    </recommendedName>
</protein>
<feature type="repeat" description="TPR" evidence="8">
    <location>
        <begin position="264"/>
        <end position="297"/>
    </location>
</feature>
<comment type="similarity">
    <text evidence="2">Belongs to the glycosyltransferase 41 family. O-GlcNAc transferase subfamily.</text>
</comment>
<dbReference type="Pfam" id="PF13432">
    <property type="entry name" value="TPR_16"/>
    <property type="match status" value="3"/>
</dbReference>
<sequence>MGTTMTAKAIAEQEKQGQIPLPPQEIIRQSIALAARSHQAGQLRQAEQLYRAILAVDPLHADALHGMGVLAHQAVRSDLAEQFLRAALNQRAEPTFHNNLGLVLLALDRPHEALAAVYRALELRGVYPEAFNALGNVQQKLGRRDEAAASYGKAVALRPDYADAHANLGKVLLEMGEFAAAEESARKASALAPASAEAWNILGNVLRARGEYDEAISCFDLALAARPHYAEAFNNRGVALLMLGKVDDAVVAARCALATNDKLSVAWATYGSALFAQGRFDEAVQNFERAVALDPNCLEAYNNLGTTLLQLDRADDAIAAFEKAIALSEEGSRAEGHYNLGTTLIDGNNLDRAIYCLGKAVEQDPEHAAAHNNLGVALQNKGLPDEAIESYGRGIEVDPQYAGAYCNKLMAMHYVESFGNDELLETARQFGRMFNRPDPRPFPDCDLAPDRRLRIGYVSGDFNNHPVGFFFARALAAHDRAGFETFCYSNWAAEDEMTAELRGLAGHWRDIHKQSDGEAFERISEDKIDILVDLSGHTNKTRLLLFGLKPAPIQASWIGYFGTTGLPAMDYLILDQISAPPGSDRWYTESVVRLPYGRFCYKPPAFDIALAEPPCLRKGVVTFGCFNNVAKLSAGAIRLWAEILRAAPDSRLLLKWKSLSEASVRERLLDSFAGHGVARDRIGFRGQSSYALMLREYNDIDIALDPFPFGGATTSCEALWMGVPVITLPGDRLASRQTLGFLHHMGHEELAADSPRDYVARAVALAKDPVRLKELRAGLRSAMESAPFCDGPKFTASLEAAYRQMWRRHVAGERPAAFDIAALG</sequence>
<dbReference type="InterPro" id="IPR013105">
    <property type="entry name" value="TPR_2"/>
</dbReference>
<dbReference type="PANTHER" id="PTHR44835:SF1">
    <property type="entry name" value="PROTEIN O-GLCNAC TRANSFERASE"/>
    <property type="match status" value="1"/>
</dbReference>
<dbReference type="RefSeq" id="WP_243066248.1">
    <property type="nucleotide sequence ID" value="NZ_JAIVFK010000014.1"/>
</dbReference>
<evidence type="ECO:0000313" key="11">
    <source>
        <dbReference type="Proteomes" id="UP001139104"/>
    </source>
</evidence>
<keyword evidence="5" id="KW-0808">Transferase</keyword>
<dbReference type="EMBL" id="JAIVFP010000001">
    <property type="protein sequence ID" value="MCI4682220.1"/>
    <property type="molecule type" value="Genomic_DNA"/>
</dbReference>
<dbReference type="PROSITE" id="PS50005">
    <property type="entry name" value="TPR"/>
    <property type="match status" value="7"/>
</dbReference>
<dbReference type="Pfam" id="PF13844">
    <property type="entry name" value="Glyco_transf_41"/>
    <property type="match status" value="2"/>
</dbReference>
<feature type="repeat" description="TPR" evidence="8">
    <location>
        <begin position="128"/>
        <end position="161"/>
    </location>
</feature>
<dbReference type="Gene3D" id="3.40.50.11380">
    <property type="match status" value="1"/>
</dbReference>
<feature type="repeat" description="TPR" evidence="8">
    <location>
        <begin position="196"/>
        <end position="229"/>
    </location>
</feature>
<dbReference type="InterPro" id="IPR011990">
    <property type="entry name" value="TPR-like_helical_dom_sf"/>
</dbReference>
<proteinExistence type="inferred from homology"/>
<evidence type="ECO:0000256" key="4">
    <source>
        <dbReference type="ARBA" id="ARBA00022676"/>
    </source>
</evidence>
<feature type="domain" description="O-GlcNAc transferase C-terminal" evidence="9">
    <location>
        <begin position="442"/>
        <end position="595"/>
    </location>
</feature>
<keyword evidence="11" id="KW-1185">Reference proteome</keyword>
<dbReference type="EC" id="2.4.1.255" evidence="3"/>
<dbReference type="SUPFAM" id="SSF53756">
    <property type="entry name" value="UDP-Glycosyltransferase/glycogen phosphorylase"/>
    <property type="match status" value="1"/>
</dbReference>
<feature type="repeat" description="TPR" evidence="8">
    <location>
        <begin position="368"/>
        <end position="401"/>
    </location>
</feature>
<evidence type="ECO:0000256" key="3">
    <source>
        <dbReference type="ARBA" id="ARBA00011970"/>
    </source>
</evidence>
<reference evidence="10" key="1">
    <citation type="journal article" date="2022" name="ISME J.">
        <title>Identification of active gaseous-alkane degraders at natural gas seeps.</title>
        <authorList>
            <person name="Farhan Ul Haque M."/>
            <person name="Hernandez M."/>
            <person name="Crombie A.T."/>
            <person name="Murrell J.C."/>
        </authorList>
    </citation>
    <scope>NUCLEOTIDE SEQUENCE</scope>
    <source>
        <strain evidence="10">PC2</strain>
    </source>
</reference>
<comment type="pathway">
    <text evidence="1">Protein modification; protein glycosylation.</text>
</comment>